<dbReference type="RefSeq" id="WP_104762275.1">
    <property type="nucleotide sequence ID" value="NZ_FZPM01000003.1"/>
</dbReference>
<evidence type="ECO:0000256" key="2">
    <source>
        <dbReference type="ARBA" id="ARBA00022475"/>
    </source>
</evidence>
<sequence length="208" mass="23598">MDMLTIFLIGFVGAITPGPDILLVMHNTLKFGIWQAIKVLSGIATGWIVFLSIIYLGFTHLFNTNFMQLSLTVLGGFYLLFLAYQLLKNNISNQHSSLDSDFTQEHRHAATQPDTYVKGLIINLSNPKAILFFSTIIAPFIEKNLEISLIVLYLSLVSGFLSIIFTTAYFRKYLTVKLFSRIDIICGILFLLFAFSLFYHAFNIVMKM</sequence>
<keyword evidence="5 6" id="KW-0472">Membrane</keyword>
<dbReference type="AlphaFoldDB" id="A0A3D8J1S8"/>
<feature type="transmembrane region" description="Helical" evidence="6">
    <location>
        <begin position="147"/>
        <end position="170"/>
    </location>
</feature>
<dbReference type="Pfam" id="PF01810">
    <property type="entry name" value="LysE"/>
    <property type="match status" value="1"/>
</dbReference>
<keyword evidence="8" id="KW-1185">Reference proteome</keyword>
<dbReference type="Proteomes" id="UP000256424">
    <property type="component" value="Unassembled WGS sequence"/>
</dbReference>
<evidence type="ECO:0000313" key="7">
    <source>
        <dbReference type="EMBL" id="RDU70721.1"/>
    </source>
</evidence>
<organism evidence="7 8">
    <name type="scientific">Helicobacter aurati</name>
    <dbReference type="NCBI Taxonomy" id="137778"/>
    <lineage>
        <taxon>Bacteria</taxon>
        <taxon>Pseudomonadati</taxon>
        <taxon>Campylobacterota</taxon>
        <taxon>Epsilonproteobacteria</taxon>
        <taxon>Campylobacterales</taxon>
        <taxon>Helicobacteraceae</taxon>
        <taxon>Helicobacter</taxon>
    </lineage>
</organism>
<dbReference type="EMBL" id="NXLW01000017">
    <property type="protein sequence ID" value="RDU70721.1"/>
    <property type="molecule type" value="Genomic_DNA"/>
</dbReference>
<evidence type="ECO:0000256" key="6">
    <source>
        <dbReference type="SAM" id="Phobius"/>
    </source>
</evidence>
<feature type="transmembrane region" description="Helical" evidence="6">
    <location>
        <begin position="6"/>
        <end position="25"/>
    </location>
</feature>
<proteinExistence type="predicted"/>
<keyword evidence="2" id="KW-1003">Cell membrane</keyword>
<dbReference type="GO" id="GO:0005886">
    <property type="term" value="C:plasma membrane"/>
    <property type="evidence" value="ECO:0007669"/>
    <property type="project" value="UniProtKB-SubCell"/>
</dbReference>
<feature type="transmembrane region" description="Helical" evidence="6">
    <location>
        <begin position="37"/>
        <end position="57"/>
    </location>
</feature>
<dbReference type="GO" id="GO:0015171">
    <property type="term" value="F:amino acid transmembrane transporter activity"/>
    <property type="evidence" value="ECO:0007669"/>
    <property type="project" value="TreeGrafter"/>
</dbReference>
<evidence type="ECO:0000256" key="3">
    <source>
        <dbReference type="ARBA" id="ARBA00022692"/>
    </source>
</evidence>
<dbReference type="InterPro" id="IPR001123">
    <property type="entry name" value="LeuE-type"/>
</dbReference>
<keyword evidence="3 6" id="KW-0812">Transmembrane</keyword>
<dbReference type="OrthoDB" id="5340182at2"/>
<name>A0A3D8J1S8_9HELI</name>
<keyword evidence="4 6" id="KW-1133">Transmembrane helix</keyword>
<evidence type="ECO:0000313" key="8">
    <source>
        <dbReference type="Proteomes" id="UP000256424"/>
    </source>
</evidence>
<reference evidence="7 8" key="1">
    <citation type="submission" date="2018-04" db="EMBL/GenBank/DDBJ databases">
        <title>Novel Campyloabacter and Helicobacter Species and Strains.</title>
        <authorList>
            <person name="Mannion A.J."/>
            <person name="Shen Z."/>
            <person name="Fox J.G."/>
        </authorList>
    </citation>
    <scope>NUCLEOTIDE SEQUENCE [LARGE SCALE GENOMIC DNA]</scope>
    <source>
        <strain evidence="7 8">MIT 97-5075</strain>
    </source>
</reference>
<evidence type="ECO:0000256" key="5">
    <source>
        <dbReference type="ARBA" id="ARBA00023136"/>
    </source>
</evidence>
<comment type="subcellular location">
    <subcellularLocation>
        <location evidence="1">Cell membrane</location>
        <topology evidence="1">Multi-pass membrane protein</topology>
    </subcellularLocation>
</comment>
<dbReference type="PANTHER" id="PTHR30086:SF20">
    <property type="entry name" value="ARGININE EXPORTER PROTEIN ARGO-RELATED"/>
    <property type="match status" value="1"/>
</dbReference>
<feature type="transmembrane region" description="Helical" evidence="6">
    <location>
        <begin position="69"/>
        <end position="87"/>
    </location>
</feature>
<feature type="transmembrane region" description="Helical" evidence="6">
    <location>
        <begin position="182"/>
        <end position="202"/>
    </location>
</feature>
<evidence type="ECO:0000256" key="1">
    <source>
        <dbReference type="ARBA" id="ARBA00004651"/>
    </source>
</evidence>
<dbReference type="PANTHER" id="PTHR30086">
    <property type="entry name" value="ARGININE EXPORTER PROTEIN ARGO"/>
    <property type="match status" value="1"/>
</dbReference>
<accession>A0A3D8J1S8</accession>
<gene>
    <name evidence="7" type="ORF">CQA66_07735</name>
</gene>
<comment type="caution">
    <text evidence="7">The sequence shown here is derived from an EMBL/GenBank/DDBJ whole genome shotgun (WGS) entry which is preliminary data.</text>
</comment>
<evidence type="ECO:0000256" key="4">
    <source>
        <dbReference type="ARBA" id="ARBA00022989"/>
    </source>
</evidence>
<protein>
    <submittedName>
        <fullName evidence="7">LysE family translocator</fullName>
    </submittedName>
</protein>